<evidence type="ECO:0000259" key="13">
    <source>
        <dbReference type="Pfam" id="PF02878"/>
    </source>
</evidence>
<evidence type="ECO:0000256" key="5">
    <source>
        <dbReference type="ARBA" id="ARBA00012730"/>
    </source>
</evidence>
<comment type="catalytic activity">
    <reaction evidence="1">
        <text>alpha-D-mannose 1-phosphate = D-mannose 6-phosphate</text>
        <dbReference type="Rhea" id="RHEA:11140"/>
        <dbReference type="ChEBI" id="CHEBI:58409"/>
        <dbReference type="ChEBI" id="CHEBI:58735"/>
        <dbReference type="EC" id="5.4.2.8"/>
    </reaction>
</comment>
<evidence type="ECO:0000256" key="7">
    <source>
        <dbReference type="ARBA" id="ARBA00022723"/>
    </source>
</evidence>
<comment type="caution">
    <text evidence="16">The sequence shown here is derived from an EMBL/GenBank/DDBJ whole genome shotgun (WGS) entry which is preliminary data.</text>
</comment>
<dbReference type="InterPro" id="IPR005846">
    <property type="entry name" value="A-D-PHexomutase_a/b/a-III"/>
</dbReference>
<dbReference type="Gene3D" id="3.30.310.50">
    <property type="entry name" value="Alpha-D-phosphohexomutase, C-terminal domain"/>
    <property type="match status" value="1"/>
</dbReference>
<keyword evidence="11" id="KW-1133">Transmembrane helix</keyword>
<evidence type="ECO:0000313" key="17">
    <source>
        <dbReference type="Proteomes" id="UP001595840"/>
    </source>
</evidence>
<dbReference type="EMBL" id="JBHSCX010000003">
    <property type="protein sequence ID" value="MFC4361238.1"/>
    <property type="molecule type" value="Genomic_DNA"/>
</dbReference>
<dbReference type="RefSeq" id="WP_290260061.1">
    <property type="nucleotide sequence ID" value="NZ_JAUFQG010000004.1"/>
</dbReference>
<keyword evidence="11" id="KW-0812">Transmembrane</keyword>
<dbReference type="CDD" id="cd03089">
    <property type="entry name" value="PMM_PGM"/>
    <property type="match status" value="1"/>
</dbReference>
<dbReference type="Pfam" id="PF02880">
    <property type="entry name" value="PGM_PMM_III"/>
    <property type="match status" value="1"/>
</dbReference>
<comment type="pathway">
    <text evidence="3">Nucleotide-sugar biosynthesis; GDP-alpha-D-mannose biosynthesis; alpha-D-mannose 1-phosphate from D-fructose 6-phosphate: step 2/2.</text>
</comment>
<keyword evidence="9" id="KW-0413">Isomerase</keyword>
<evidence type="ECO:0000256" key="6">
    <source>
        <dbReference type="ARBA" id="ARBA00022553"/>
    </source>
</evidence>
<dbReference type="InterPro" id="IPR005844">
    <property type="entry name" value="A-D-PHexomutase_a/b/a-I"/>
</dbReference>
<dbReference type="SUPFAM" id="SSF53738">
    <property type="entry name" value="Phosphoglucomutase, first 3 domains"/>
    <property type="match status" value="3"/>
</dbReference>
<evidence type="ECO:0000256" key="11">
    <source>
        <dbReference type="SAM" id="Phobius"/>
    </source>
</evidence>
<dbReference type="InterPro" id="IPR016055">
    <property type="entry name" value="A-D-PHexomutase_a/b/a-I/II/III"/>
</dbReference>
<protein>
    <recommendedName>
        <fullName evidence="5">phosphomannomutase</fullName>
        <ecNumber evidence="5">5.4.2.8</ecNumber>
    </recommendedName>
</protein>
<dbReference type="Gene3D" id="3.40.120.10">
    <property type="entry name" value="Alpha-D-Glucose-1,6-Bisphosphate, subunit A, domain 3"/>
    <property type="match status" value="3"/>
</dbReference>
<dbReference type="InterPro" id="IPR036900">
    <property type="entry name" value="A-D-PHexomutase_C_sf"/>
</dbReference>
<feature type="transmembrane region" description="Helical" evidence="11">
    <location>
        <begin position="20"/>
        <end position="40"/>
    </location>
</feature>
<feature type="domain" description="Alpha-D-phosphohexomutase alpha/beta/alpha" evidence="13">
    <location>
        <begin position="355"/>
        <end position="488"/>
    </location>
</feature>
<name>A0ABV8V0K8_9GAMM</name>
<dbReference type="EC" id="5.4.2.8" evidence="5"/>
<evidence type="ECO:0000256" key="2">
    <source>
        <dbReference type="ARBA" id="ARBA00001946"/>
    </source>
</evidence>
<keyword evidence="8" id="KW-0460">Magnesium</keyword>
<dbReference type="Pfam" id="PF02879">
    <property type="entry name" value="PGM_PMM_II"/>
    <property type="match status" value="1"/>
</dbReference>
<reference evidence="17" key="1">
    <citation type="journal article" date="2019" name="Int. J. Syst. Evol. Microbiol.">
        <title>The Global Catalogue of Microorganisms (GCM) 10K type strain sequencing project: providing services to taxonomists for standard genome sequencing and annotation.</title>
        <authorList>
            <consortium name="The Broad Institute Genomics Platform"/>
            <consortium name="The Broad Institute Genome Sequencing Center for Infectious Disease"/>
            <person name="Wu L."/>
            <person name="Ma J."/>
        </authorList>
    </citation>
    <scope>NUCLEOTIDE SEQUENCE [LARGE SCALE GENOMIC DNA]</scope>
    <source>
        <strain evidence="17">CECT 8570</strain>
    </source>
</reference>
<sequence>MSAEQKPKSPSPKKPKQTPYFLIFTLASLLLTALLGWVGFQQFVVKSEANTLRTLADVELKKRVGAIEQWIKALQVDVAQFGERDALATAVAYQDENVIADYRRAVDKSIKGVKHIDFFPRGSAELKQDAEFPINFVQMDLIFTAESRQTLLPEAVRINNTWFIQIATGLPTDPASPALGSMLVTLDADALRQLLKNQDQQLGQTTVKQVFNSSSSSTFLSSGVGDSELTLVEQVPGSNWHVEFVPSYMLMERAAINPIPFIVGCIVVFLVLIFVSAFASWKLLAHQAVQKAHKAREKAMMAAKPSQEKGALDIEVKEEDKKLLGNKEGSLAPPVAASSNQSSLEQTEDNSALKKIFRAYDIRGVVGEQLTPAFAETLGKALGTEALELGESTLLVGRDGRVHSEELSINLINGILSTGCNVINIGLVPSPVLYFACATIGSTKSGVVVTASHNAGEYNGFKMVLNGNTLTADAINAIYTRIQRTQFRTGSGVEQMEDVCADYIDRIFSDVALAGDVKLVIDAANGATSEIAPQLFEELGCEVEPLYCEVDGRFPNHQPDPSRPENLKALIAKVQSSGADLGVAFDGDGDRLTIVTPKGQIIWPDRLLMLFAKDIVSRNPGADVLFDVKSTRQLNSLITSYGGRPIMWKTGHSNMKQKMIETGALLGGELSGHIFIKDRWFGFDDAMYATARLLEIMTLRDQDIDSIFDAFPVLPSTPEILLPYPEEKKFILVNKLIADGNFQSGKITTIDGLRVDFAKGWGLVRASNTTPALTLRFEADSDETIEQLKGLFKREIAKIDPSLALDF</sequence>
<evidence type="ECO:0000256" key="10">
    <source>
        <dbReference type="SAM" id="MobiDB-lite"/>
    </source>
</evidence>
<evidence type="ECO:0000259" key="15">
    <source>
        <dbReference type="Pfam" id="PF02880"/>
    </source>
</evidence>
<evidence type="ECO:0000313" key="16">
    <source>
        <dbReference type="EMBL" id="MFC4361238.1"/>
    </source>
</evidence>
<evidence type="ECO:0000256" key="8">
    <source>
        <dbReference type="ARBA" id="ARBA00022842"/>
    </source>
</evidence>
<evidence type="ECO:0000259" key="14">
    <source>
        <dbReference type="Pfam" id="PF02879"/>
    </source>
</evidence>
<dbReference type="InterPro" id="IPR005841">
    <property type="entry name" value="Alpha-D-phosphohexomutase_SF"/>
</dbReference>
<evidence type="ECO:0000256" key="1">
    <source>
        <dbReference type="ARBA" id="ARBA00000586"/>
    </source>
</evidence>
<organism evidence="16 17">
    <name type="scientific">Simiduia curdlanivorans</name>
    <dbReference type="NCBI Taxonomy" id="1492769"/>
    <lineage>
        <taxon>Bacteria</taxon>
        <taxon>Pseudomonadati</taxon>
        <taxon>Pseudomonadota</taxon>
        <taxon>Gammaproteobacteria</taxon>
        <taxon>Cellvibrionales</taxon>
        <taxon>Cellvibrionaceae</taxon>
        <taxon>Simiduia</taxon>
    </lineage>
</organism>
<dbReference type="PANTHER" id="PTHR43771">
    <property type="entry name" value="PHOSPHOMANNOMUTASE"/>
    <property type="match status" value="1"/>
</dbReference>
<accession>A0ABV8V0K8</accession>
<dbReference type="Proteomes" id="UP001595840">
    <property type="component" value="Unassembled WGS sequence"/>
</dbReference>
<evidence type="ECO:0000256" key="3">
    <source>
        <dbReference type="ARBA" id="ARBA00004699"/>
    </source>
</evidence>
<keyword evidence="11" id="KW-0472">Membrane</keyword>
<dbReference type="SUPFAM" id="SSF55957">
    <property type="entry name" value="Phosphoglucomutase, C-terminal domain"/>
    <property type="match status" value="1"/>
</dbReference>
<dbReference type="PANTHER" id="PTHR43771:SF2">
    <property type="entry name" value="PHOSPHOMANNOMUTASE_PHOSPHOGLUCOMUTASE"/>
    <property type="match status" value="1"/>
</dbReference>
<gene>
    <name evidence="16" type="ORF">ACFOX3_02930</name>
</gene>
<comment type="similarity">
    <text evidence="4">Belongs to the phosphohexose mutase family.</text>
</comment>
<feature type="domain" description="Alpha-D-phosphohexomutase alpha/beta/alpha" evidence="15">
    <location>
        <begin position="604"/>
        <end position="710"/>
    </location>
</feature>
<keyword evidence="7" id="KW-0479">Metal-binding</keyword>
<dbReference type="Pfam" id="PF02878">
    <property type="entry name" value="PGM_PMM_I"/>
    <property type="match status" value="1"/>
</dbReference>
<feature type="transmembrane region" description="Helical" evidence="11">
    <location>
        <begin position="259"/>
        <end position="281"/>
    </location>
</feature>
<dbReference type="InterPro" id="IPR005845">
    <property type="entry name" value="A-D-PHexomutase_a/b/a-II"/>
</dbReference>
<dbReference type="PRINTS" id="PR00509">
    <property type="entry name" value="PGMPMM"/>
</dbReference>
<keyword evidence="17" id="KW-1185">Reference proteome</keyword>
<evidence type="ECO:0000259" key="12">
    <source>
        <dbReference type="Pfam" id="PF00408"/>
    </source>
</evidence>
<dbReference type="InterPro" id="IPR005843">
    <property type="entry name" value="A-D-PHexomutase_C"/>
</dbReference>
<dbReference type="Pfam" id="PF00408">
    <property type="entry name" value="PGM_PMM_IV"/>
    <property type="match status" value="1"/>
</dbReference>
<feature type="domain" description="Alpha-D-phosphohexomutase C-terminal" evidence="12">
    <location>
        <begin position="733"/>
        <end position="789"/>
    </location>
</feature>
<comment type="cofactor">
    <cofactor evidence="2">
        <name>Mg(2+)</name>
        <dbReference type="ChEBI" id="CHEBI:18420"/>
    </cofactor>
</comment>
<keyword evidence="6" id="KW-0597">Phosphoprotein</keyword>
<feature type="domain" description="Alpha-D-phosphohexomutase alpha/beta/alpha" evidence="14">
    <location>
        <begin position="502"/>
        <end position="599"/>
    </location>
</feature>
<evidence type="ECO:0000256" key="9">
    <source>
        <dbReference type="ARBA" id="ARBA00023235"/>
    </source>
</evidence>
<evidence type="ECO:0000256" key="4">
    <source>
        <dbReference type="ARBA" id="ARBA00010231"/>
    </source>
</evidence>
<proteinExistence type="inferred from homology"/>
<feature type="region of interest" description="Disordered" evidence="10">
    <location>
        <begin position="326"/>
        <end position="347"/>
    </location>
</feature>